<dbReference type="Gene3D" id="1.20.930.10">
    <property type="entry name" value="Conserved domain common to transcription factors TFIIS, elongin A, CRSP70"/>
    <property type="match status" value="1"/>
</dbReference>
<reference evidence="6" key="1">
    <citation type="submission" date="2025-08" db="UniProtKB">
        <authorList>
            <consortium name="Ensembl"/>
        </authorList>
    </citation>
    <scope>IDENTIFICATION</scope>
</reference>
<dbReference type="AlphaFoldDB" id="A0A671RQD9"/>
<feature type="compositionally biased region" description="Acidic residues" evidence="4">
    <location>
        <begin position="144"/>
        <end position="156"/>
    </location>
</feature>
<reference evidence="6" key="2">
    <citation type="submission" date="2025-09" db="UniProtKB">
        <authorList>
            <consortium name="Ensembl"/>
        </authorList>
    </citation>
    <scope>IDENTIFICATION</scope>
</reference>
<dbReference type="InterPro" id="IPR017923">
    <property type="entry name" value="TFIIS_N"/>
</dbReference>
<dbReference type="InterPro" id="IPR035441">
    <property type="entry name" value="TFIIS/LEDGF_dom_sf"/>
</dbReference>
<keyword evidence="2 3" id="KW-0539">Nucleus</keyword>
<sequence>MENLPAINTFFHFSPSVQLLKTLKKLGELPITVDILVETGIGKTVNSLRKHEFAGEAAKNLVAKWKKLVPERSADRPNVKEGRSHSRINESGGHKRVRERSPDEPPLMEEEQHEEMGYQHGYSPSPPQHYSSQYRHSSAREYQSDEYESPPEEEPEPSPPRNDMRHSKPHKEPVREHNSQDIREQERRKNRPTGVGSSEERSHRADREQQGGTSHKSKHNRHLSPHESKREKKGGSDGKSRERREIPEPVDEDEEPYEAPTMSFESFLTYDAPTPSKKKKKQSSRPPQPPVLLPSASSKSGKANGTSSKHSKPSFSSKTTSVVPQKRRKVVDVVPTLPDIPLPAIQPNYRPLPSIDLTPLSPQRRKVPLSYEEEDGGYAGRRLNSKMVVYSGSKTSYLPKMMSLYEQCIRVLQNNIDSIDEVGGVPFEILEPVLERCTPEQLYRIEQCNPYFTEESDDLWMKHLFSLYCSLLTGRQVKLAFVNSVAKPPRDVRRRQEKFGTKNGSTSTKVAPMMAKTIKAFKNRFSRR</sequence>
<dbReference type="InterPro" id="IPR051870">
    <property type="entry name" value="Elongin-A_domain"/>
</dbReference>
<feature type="compositionally biased region" description="Polar residues" evidence="4">
    <location>
        <begin position="295"/>
        <end position="305"/>
    </location>
</feature>
<feature type="compositionally biased region" description="Basic and acidic residues" evidence="4">
    <location>
        <begin position="198"/>
        <end position="209"/>
    </location>
</feature>
<keyword evidence="7" id="KW-1185">Reference proteome</keyword>
<evidence type="ECO:0000256" key="3">
    <source>
        <dbReference type="PROSITE-ProRule" id="PRU00649"/>
    </source>
</evidence>
<dbReference type="GO" id="GO:0070449">
    <property type="term" value="C:elongin complex"/>
    <property type="evidence" value="ECO:0007669"/>
    <property type="project" value="InterPro"/>
</dbReference>
<comment type="subcellular location">
    <subcellularLocation>
        <location evidence="1 3">Nucleus</location>
    </subcellularLocation>
</comment>
<feature type="domain" description="TFIIS N-terminal" evidence="5">
    <location>
        <begin position="1"/>
        <end position="72"/>
    </location>
</feature>
<feature type="compositionally biased region" description="Basic and acidic residues" evidence="4">
    <location>
        <begin position="73"/>
        <end position="88"/>
    </location>
</feature>
<dbReference type="Ensembl" id="ENSSANT00000091357.1">
    <property type="protein sequence ID" value="ENSSANP00000085952.1"/>
    <property type="gene ID" value="ENSSANG00000042629.1"/>
</dbReference>
<dbReference type="SMART" id="SM00509">
    <property type="entry name" value="TFS2N"/>
    <property type="match status" value="1"/>
</dbReference>
<dbReference type="Proteomes" id="UP000472260">
    <property type="component" value="Unassembled WGS sequence"/>
</dbReference>
<dbReference type="Pfam" id="PF08711">
    <property type="entry name" value="Med26"/>
    <property type="match status" value="1"/>
</dbReference>
<evidence type="ECO:0000256" key="1">
    <source>
        <dbReference type="ARBA" id="ARBA00004123"/>
    </source>
</evidence>
<dbReference type="InterPro" id="IPR003617">
    <property type="entry name" value="TFIIS/CRSP70_N_sub"/>
</dbReference>
<proteinExistence type="predicted"/>
<feature type="compositionally biased region" description="Basic and acidic residues" evidence="4">
    <location>
        <begin position="162"/>
        <end position="187"/>
    </location>
</feature>
<dbReference type="PANTHER" id="PTHR15141:SF75">
    <property type="entry name" value="ELONGIN-A"/>
    <property type="match status" value="1"/>
</dbReference>
<dbReference type="PROSITE" id="PS51319">
    <property type="entry name" value="TFIIS_N"/>
    <property type="match status" value="1"/>
</dbReference>
<dbReference type="InterPro" id="IPR010684">
    <property type="entry name" value="RNA_pol_II_trans_fac_SIII_A"/>
</dbReference>
<organism evidence="6 7">
    <name type="scientific">Sinocyclocheilus anshuiensis</name>
    <dbReference type="NCBI Taxonomy" id="1608454"/>
    <lineage>
        <taxon>Eukaryota</taxon>
        <taxon>Metazoa</taxon>
        <taxon>Chordata</taxon>
        <taxon>Craniata</taxon>
        <taxon>Vertebrata</taxon>
        <taxon>Euteleostomi</taxon>
        <taxon>Actinopterygii</taxon>
        <taxon>Neopterygii</taxon>
        <taxon>Teleostei</taxon>
        <taxon>Ostariophysi</taxon>
        <taxon>Cypriniformes</taxon>
        <taxon>Cyprinidae</taxon>
        <taxon>Cyprininae</taxon>
        <taxon>Sinocyclocheilus</taxon>
    </lineage>
</organism>
<evidence type="ECO:0000313" key="6">
    <source>
        <dbReference type="Ensembl" id="ENSSANP00000085952.1"/>
    </source>
</evidence>
<dbReference type="Pfam" id="PF06881">
    <property type="entry name" value="Elongin_A"/>
    <property type="match status" value="1"/>
</dbReference>
<feature type="compositionally biased region" description="Low complexity" evidence="4">
    <location>
        <begin position="118"/>
        <end position="134"/>
    </location>
</feature>
<accession>A0A671RQD9</accession>
<dbReference type="CDD" id="cd00183">
    <property type="entry name" value="TFIIS_I"/>
    <property type="match status" value="1"/>
</dbReference>
<dbReference type="PANTHER" id="PTHR15141">
    <property type="entry name" value="TRANSCRIPTION ELONGATION FACTOR B POLYPEPTIDE 3"/>
    <property type="match status" value="1"/>
</dbReference>
<feature type="region of interest" description="Disordered" evidence="4">
    <location>
        <begin position="73"/>
        <end position="326"/>
    </location>
</feature>
<protein>
    <submittedName>
        <fullName evidence="6">Elongin A</fullName>
    </submittedName>
</protein>
<feature type="compositionally biased region" description="Acidic residues" evidence="4">
    <location>
        <begin position="248"/>
        <end position="257"/>
    </location>
</feature>
<dbReference type="GO" id="GO:0006368">
    <property type="term" value="P:transcription elongation by RNA polymerase II"/>
    <property type="evidence" value="ECO:0007669"/>
    <property type="project" value="InterPro"/>
</dbReference>
<evidence type="ECO:0000313" key="7">
    <source>
        <dbReference type="Proteomes" id="UP000472260"/>
    </source>
</evidence>
<feature type="compositionally biased region" description="Basic and acidic residues" evidence="4">
    <location>
        <begin position="224"/>
        <end position="247"/>
    </location>
</feature>
<evidence type="ECO:0000259" key="5">
    <source>
        <dbReference type="PROSITE" id="PS51319"/>
    </source>
</evidence>
<name>A0A671RQD9_9TELE</name>
<evidence type="ECO:0000256" key="4">
    <source>
        <dbReference type="SAM" id="MobiDB-lite"/>
    </source>
</evidence>
<dbReference type="SUPFAM" id="SSF47676">
    <property type="entry name" value="Conserved domain common to transcription factors TFIIS, elongin A, CRSP70"/>
    <property type="match status" value="1"/>
</dbReference>
<evidence type="ECO:0000256" key="2">
    <source>
        <dbReference type="ARBA" id="ARBA00023242"/>
    </source>
</evidence>
<dbReference type="Gene3D" id="6.10.250.3180">
    <property type="match status" value="1"/>
</dbReference>